<evidence type="ECO:0000256" key="2">
    <source>
        <dbReference type="ARBA" id="ARBA00022737"/>
    </source>
</evidence>
<gene>
    <name evidence="3" type="ORF">Fot_40698</name>
</gene>
<dbReference type="AlphaFoldDB" id="A0ABD1S849"/>
<dbReference type="PANTHER" id="PTHR48054">
    <property type="entry name" value="RECEPTOR KINASE-LIKE PROTEIN XA21"/>
    <property type="match status" value="1"/>
</dbReference>
<dbReference type="InterPro" id="IPR052592">
    <property type="entry name" value="LRR-RLK"/>
</dbReference>
<organism evidence="3 4">
    <name type="scientific">Forsythia ovata</name>
    <dbReference type="NCBI Taxonomy" id="205694"/>
    <lineage>
        <taxon>Eukaryota</taxon>
        <taxon>Viridiplantae</taxon>
        <taxon>Streptophyta</taxon>
        <taxon>Embryophyta</taxon>
        <taxon>Tracheophyta</taxon>
        <taxon>Spermatophyta</taxon>
        <taxon>Magnoliopsida</taxon>
        <taxon>eudicotyledons</taxon>
        <taxon>Gunneridae</taxon>
        <taxon>Pentapetalae</taxon>
        <taxon>asterids</taxon>
        <taxon>lamiids</taxon>
        <taxon>Lamiales</taxon>
        <taxon>Oleaceae</taxon>
        <taxon>Forsythieae</taxon>
        <taxon>Forsythia</taxon>
    </lineage>
</organism>
<sequence length="185" mass="20303">MKVKIEGGLPVYMIFQVPTLRLIDSTDVYWRFCRYMTEKGNREVVVVAAVVGDKVDGGLKQRRLVMVADQEGLKANLKGDGQTVKNAVECSPHPSGWQEKISVLGTIANEIGNLSALRYIYLDSNSFTGRIPNGIGKLSSLRTLDLHSNGLTGSIPNEVGNLSAIQYLNFGFNILTGTYTYLPFS</sequence>
<keyword evidence="3" id="KW-0418">Kinase</keyword>
<evidence type="ECO:0000313" key="3">
    <source>
        <dbReference type="EMBL" id="KAL2496941.1"/>
    </source>
</evidence>
<dbReference type="EMBL" id="JBFOLJ010000011">
    <property type="protein sequence ID" value="KAL2496941.1"/>
    <property type="molecule type" value="Genomic_DNA"/>
</dbReference>
<name>A0ABD1S849_9LAMI</name>
<dbReference type="Gene3D" id="3.80.10.10">
    <property type="entry name" value="Ribonuclease Inhibitor"/>
    <property type="match status" value="1"/>
</dbReference>
<evidence type="ECO:0000256" key="1">
    <source>
        <dbReference type="ARBA" id="ARBA00022614"/>
    </source>
</evidence>
<keyword evidence="2" id="KW-0677">Repeat</keyword>
<dbReference type="InterPro" id="IPR001611">
    <property type="entry name" value="Leu-rich_rpt"/>
</dbReference>
<comment type="caution">
    <text evidence="3">The sequence shown here is derived from an EMBL/GenBank/DDBJ whole genome shotgun (WGS) entry which is preliminary data.</text>
</comment>
<dbReference type="Proteomes" id="UP001604277">
    <property type="component" value="Unassembled WGS sequence"/>
</dbReference>
<proteinExistence type="predicted"/>
<protein>
    <submittedName>
        <fullName evidence="3">Protein kinase domain-containing protein</fullName>
    </submittedName>
</protein>
<dbReference type="Pfam" id="PF13855">
    <property type="entry name" value="LRR_8"/>
    <property type="match status" value="1"/>
</dbReference>
<accession>A0ABD1S849</accession>
<keyword evidence="4" id="KW-1185">Reference proteome</keyword>
<dbReference type="GO" id="GO:0016301">
    <property type="term" value="F:kinase activity"/>
    <property type="evidence" value="ECO:0007669"/>
    <property type="project" value="UniProtKB-KW"/>
</dbReference>
<keyword evidence="1" id="KW-0433">Leucine-rich repeat</keyword>
<dbReference type="FunFam" id="3.80.10.10:FF:000383">
    <property type="entry name" value="Leucine-rich repeat receptor protein kinase EMS1"/>
    <property type="match status" value="1"/>
</dbReference>
<dbReference type="PANTHER" id="PTHR48054:SF82">
    <property type="entry name" value="LRR RECEPTOR-LIKE SERINE_THREONINE-PROTEIN KINASE FLS2"/>
    <property type="match status" value="1"/>
</dbReference>
<evidence type="ECO:0000313" key="4">
    <source>
        <dbReference type="Proteomes" id="UP001604277"/>
    </source>
</evidence>
<reference evidence="4" key="1">
    <citation type="submission" date="2024-07" db="EMBL/GenBank/DDBJ databases">
        <title>Two chromosome-level genome assemblies of Korean endemic species Abeliophyllum distichum and Forsythia ovata (Oleaceae).</title>
        <authorList>
            <person name="Jang H."/>
        </authorList>
    </citation>
    <scope>NUCLEOTIDE SEQUENCE [LARGE SCALE GENOMIC DNA]</scope>
</reference>
<dbReference type="SUPFAM" id="SSF52058">
    <property type="entry name" value="L domain-like"/>
    <property type="match status" value="1"/>
</dbReference>
<keyword evidence="3" id="KW-0808">Transferase</keyword>
<dbReference type="InterPro" id="IPR032675">
    <property type="entry name" value="LRR_dom_sf"/>
</dbReference>